<organism evidence="2 3">
    <name type="scientific">Microbispora bryophytorum</name>
    <dbReference type="NCBI Taxonomy" id="1460882"/>
    <lineage>
        <taxon>Bacteria</taxon>
        <taxon>Bacillati</taxon>
        <taxon>Actinomycetota</taxon>
        <taxon>Actinomycetes</taxon>
        <taxon>Streptosporangiales</taxon>
        <taxon>Streptosporangiaceae</taxon>
        <taxon>Microbispora</taxon>
    </lineage>
</organism>
<accession>A0A8H9LAU5</accession>
<sequence>MSSGTGTGTTGTSTPQVKGITVEVDKITLRWDSGAFRKARRTRVSAGPSSPGFSRWRSERVRRG</sequence>
<reference evidence="2" key="2">
    <citation type="submission" date="2020-09" db="EMBL/GenBank/DDBJ databases">
        <authorList>
            <person name="Sun Q."/>
            <person name="Zhou Y."/>
        </authorList>
    </citation>
    <scope>NUCLEOTIDE SEQUENCE</scope>
    <source>
        <strain evidence="2">CGMCC 4.7138</strain>
    </source>
</reference>
<name>A0A8H9LAU5_9ACTN</name>
<keyword evidence="3" id="KW-1185">Reference proteome</keyword>
<feature type="region of interest" description="Disordered" evidence="1">
    <location>
        <begin position="38"/>
        <end position="64"/>
    </location>
</feature>
<evidence type="ECO:0000313" key="3">
    <source>
        <dbReference type="Proteomes" id="UP000653480"/>
    </source>
</evidence>
<dbReference type="Proteomes" id="UP000653480">
    <property type="component" value="Unassembled WGS sequence"/>
</dbReference>
<dbReference type="AlphaFoldDB" id="A0A8H9LAU5"/>
<dbReference type="EMBL" id="BMMN01000001">
    <property type="protein sequence ID" value="GGN97305.1"/>
    <property type="molecule type" value="Genomic_DNA"/>
</dbReference>
<proteinExistence type="predicted"/>
<evidence type="ECO:0000313" key="2">
    <source>
        <dbReference type="EMBL" id="GGN97305.1"/>
    </source>
</evidence>
<protein>
    <submittedName>
        <fullName evidence="2">Uncharacterized protein</fullName>
    </submittedName>
</protein>
<evidence type="ECO:0000256" key="1">
    <source>
        <dbReference type="SAM" id="MobiDB-lite"/>
    </source>
</evidence>
<gene>
    <name evidence="2" type="ORF">GCM10011574_00730</name>
</gene>
<reference evidence="2" key="1">
    <citation type="journal article" date="2014" name="Int. J. Syst. Evol. Microbiol.">
        <title>Complete genome sequence of Corynebacterium casei LMG S-19264T (=DSM 44701T), isolated from a smear-ripened cheese.</title>
        <authorList>
            <consortium name="US DOE Joint Genome Institute (JGI-PGF)"/>
            <person name="Walter F."/>
            <person name="Albersmeier A."/>
            <person name="Kalinowski J."/>
            <person name="Ruckert C."/>
        </authorList>
    </citation>
    <scope>NUCLEOTIDE SEQUENCE</scope>
    <source>
        <strain evidence="2">CGMCC 4.7138</strain>
    </source>
</reference>
<comment type="caution">
    <text evidence="2">The sequence shown here is derived from an EMBL/GenBank/DDBJ whole genome shotgun (WGS) entry which is preliminary data.</text>
</comment>